<keyword evidence="4 6" id="KW-1133">Transmembrane helix</keyword>
<evidence type="ECO:0000256" key="3">
    <source>
        <dbReference type="ARBA" id="ARBA00022692"/>
    </source>
</evidence>
<dbReference type="InterPro" id="IPR018076">
    <property type="entry name" value="T2SS_GspF_dom"/>
</dbReference>
<dbReference type="AlphaFoldDB" id="A0A6I6NAP3"/>
<accession>A0A6I6NAP3</accession>
<evidence type="ECO:0000256" key="1">
    <source>
        <dbReference type="ARBA" id="ARBA00004651"/>
    </source>
</evidence>
<feature type="transmembrane region" description="Helical" evidence="6">
    <location>
        <begin position="272"/>
        <end position="292"/>
    </location>
</feature>
<reference evidence="8 9" key="1">
    <citation type="submission" date="2019-12" db="EMBL/GenBank/DDBJ databases">
        <title>Streptomyces sp. strain T44 isolated from rhizosphere soil of Broussonetia papyrifera.</title>
        <authorList>
            <person name="Mo P."/>
        </authorList>
    </citation>
    <scope>NUCLEOTIDE SEQUENCE [LARGE SCALE GENOMIC DNA]</scope>
    <source>
        <strain evidence="8 9">T44</strain>
    </source>
</reference>
<sequence>MIVMLLGALFGTGATALVYGLRPPRPALADVLTALNAPAPQADSRLRETDDAEWATRLGRRAVPLVRALGFPTDSLRADLAVCGTDEERHLAGKAVCAAAGLIAPWAAMLLLRLGAGIGTGWWVPLAGSLTLAVVLFFTPDLSVRQQAARRRREMRHTLSLVLDLTVIALAGGAGIQQALAQAVAAPQGWAAARLRHALHVAQLTRTSPWSHLEDLGRHLAVTDLTELASTLNLAGSEGAKIRGSLGAKARAMRRRRISEADGAAQAATERMSLPVVGLFAAFLLLIGYPALAHVMSIT</sequence>
<dbReference type="KEGG" id="sbro:GQF42_35095"/>
<dbReference type="Proteomes" id="UP000436138">
    <property type="component" value="Chromosome"/>
</dbReference>
<evidence type="ECO:0000259" key="7">
    <source>
        <dbReference type="Pfam" id="PF00482"/>
    </source>
</evidence>
<feature type="transmembrane region" description="Helical" evidence="6">
    <location>
        <begin position="120"/>
        <end position="138"/>
    </location>
</feature>
<evidence type="ECO:0000313" key="9">
    <source>
        <dbReference type="Proteomes" id="UP000436138"/>
    </source>
</evidence>
<gene>
    <name evidence="8" type="ORF">GQF42_35095</name>
</gene>
<keyword evidence="9" id="KW-1185">Reference proteome</keyword>
<name>A0A6I6NAP3_9ACTN</name>
<evidence type="ECO:0000256" key="2">
    <source>
        <dbReference type="ARBA" id="ARBA00022475"/>
    </source>
</evidence>
<feature type="domain" description="Type II secretion system protein GspF" evidence="7">
    <location>
        <begin position="163"/>
        <end position="290"/>
    </location>
</feature>
<comment type="subcellular location">
    <subcellularLocation>
        <location evidence="1">Cell membrane</location>
        <topology evidence="1">Multi-pass membrane protein</topology>
    </subcellularLocation>
</comment>
<protein>
    <submittedName>
        <fullName evidence="8">Type II secretion protein F</fullName>
    </submittedName>
</protein>
<dbReference type="Pfam" id="PF00482">
    <property type="entry name" value="T2SSF"/>
    <property type="match status" value="1"/>
</dbReference>
<evidence type="ECO:0000256" key="6">
    <source>
        <dbReference type="SAM" id="Phobius"/>
    </source>
</evidence>
<evidence type="ECO:0000313" key="8">
    <source>
        <dbReference type="EMBL" id="QHA07829.1"/>
    </source>
</evidence>
<dbReference type="RefSeq" id="WP_158926690.1">
    <property type="nucleotide sequence ID" value="NZ_CP047020.1"/>
</dbReference>
<dbReference type="PANTHER" id="PTHR35007">
    <property type="entry name" value="INTEGRAL MEMBRANE PROTEIN-RELATED"/>
    <property type="match status" value="1"/>
</dbReference>
<feature type="transmembrane region" description="Helical" evidence="6">
    <location>
        <begin position="159"/>
        <end position="180"/>
    </location>
</feature>
<keyword evidence="5 6" id="KW-0472">Membrane</keyword>
<evidence type="ECO:0000256" key="4">
    <source>
        <dbReference type="ARBA" id="ARBA00022989"/>
    </source>
</evidence>
<organism evidence="8 9">
    <name type="scientific">Streptomyces broussonetiae</name>
    <dbReference type="NCBI Taxonomy" id="2686304"/>
    <lineage>
        <taxon>Bacteria</taxon>
        <taxon>Bacillati</taxon>
        <taxon>Actinomycetota</taxon>
        <taxon>Actinomycetes</taxon>
        <taxon>Kitasatosporales</taxon>
        <taxon>Streptomycetaceae</taxon>
        <taxon>Streptomyces</taxon>
    </lineage>
</organism>
<proteinExistence type="predicted"/>
<dbReference type="EMBL" id="CP047020">
    <property type="protein sequence ID" value="QHA07829.1"/>
    <property type="molecule type" value="Genomic_DNA"/>
</dbReference>
<keyword evidence="2" id="KW-1003">Cell membrane</keyword>
<dbReference type="PANTHER" id="PTHR35007:SF1">
    <property type="entry name" value="PILUS ASSEMBLY PROTEIN"/>
    <property type="match status" value="1"/>
</dbReference>
<evidence type="ECO:0000256" key="5">
    <source>
        <dbReference type="ARBA" id="ARBA00023136"/>
    </source>
</evidence>
<dbReference type="GO" id="GO:0005886">
    <property type="term" value="C:plasma membrane"/>
    <property type="evidence" value="ECO:0007669"/>
    <property type="project" value="UniProtKB-SubCell"/>
</dbReference>
<keyword evidence="3 6" id="KW-0812">Transmembrane</keyword>